<protein>
    <submittedName>
        <fullName evidence="1">Uncharacterized protein</fullName>
    </submittedName>
</protein>
<organism evidence="1">
    <name type="scientific">mine drainage metagenome</name>
    <dbReference type="NCBI Taxonomy" id="410659"/>
    <lineage>
        <taxon>unclassified sequences</taxon>
        <taxon>metagenomes</taxon>
        <taxon>ecological metagenomes</taxon>
    </lineage>
</organism>
<gene>
    <name evidence="1" type="ORF">CARN5_2435</name>
</gene>
<comment type="caution">
    <text evidence="1">The sequence shown here is derived from an EMBL/GenBank/DDBJ whole genome shotgun (WGS) entry which is preliminary data.</text>
</comment>
<sequence length="61" mass="6797">MVRAEVAKGVHKGIHVGRVAVRSSGSFKMRTKTGLRDGVKAEDCRLIQRSDGYSYFRELVS</sequence>
<reference evidence="1" key="1">
    <citation type="submission" date="2009-10" db="EMBL/GenBank/DDBJ databases">
        <title>Diversity of trophic interactions inside an arsenic-rich microbial ecosystem.</title>
        <authorList>
            <person name="Bertin P.N."/>
            <person name="Heinrich-Salmeron A."/>
            <person name="Pelletier E."/>
            <person name="Goulhen-Chollet F."/>
            <person name="Arsene-Ploetze F."/>
            <person name="Gallien S."/>
            <person name="Calteau A."/>
            <person name="Vallenet D."/>
            <person name="Casiot C."/>
            <person name="Chane-Woon-Ming B."/>
            <person name="Giloteaux L."/>
            <person name="Barakat M."/>
            <person name="Bonnefoy V."/>
            <person name="Bruneel O."/>
            <person name="Chandler M."/>
            <person name="Cleiss J."/>
            <person name="Duran R."/>
            <person name="Elbaz-Poulichet F."/>
            <person name="Fonknechten N."/>
            <person name="Lauga B."/>
            <person name="Mornico D."/>
            <person name="Ortet P."/>
            <person name="Schaeffer C."/>
            <person name="Siguier P."/>
            <person name="Alexander Thil Smith A."/>
            <person name="Van Dorsselaer A."/>
            <person name="Weissenbach J."/>
            <person name="Medigue C."/>
            <person name="Le Paslier D."/>
        </authorList>
    </citation>
    <scope>NUCLEOTIDE SEQUENCE</scope>
</reference>
<dbReference type="AlphaFoldDB" id="E6QA99"/>
<accession>E6QA99</accession>
<evidence type="ECO:0000313" key="1">
    <source>
        <dbReference type="EMBL" id="CBI04125.1"/>
    </source>
</evidence>
<dbReference type="EMBL" id="CABP01000047">
    <property type="protein sequence ID" value="CBI04125.1"/>
    <property type="molecule type" value="Genomic_DNA"/>
</dbReference>
<proteinExistence type="predicted"/>
<name>E6QA99_9ZZZZ</name>